<feature type="region of interest" description="Disordered" evidence="2">
    <location>
        <begin position="1"/>
        <end position="28"/>
    </location>
</feature>
<feature type="coiled-coil region" evidence="1">
    <location>
        <begin position="78"/>
        <end position="112"/>
    </location>
</feature>
<evidence type="ECO:0000256" key="1">
    <source>
        <dbReference type="SAM" id="Coils"/>
    </source>
</evidence>
<gene>
    <name evidence="3" type="ORF">RDI58_024308</name>
</gene>
<name>A0AAN8SXE9_SOLBU</name>
<organism evidence="3 4">
    <name type="scientific">Solanum bulbocastanum</name>
    <name type="common">Wild potato</name>
    <dbReference type="NCBI Taxonomy" id="147425"/>
    <lineage>
        <taxon>Eukaryota</taxon>
        <taxon>Viridiplantae</taxon>
        <taxon>Streptophyta</taxon>
        <taxon>Embryophyta</taxon>
        <taxon>Tracheophyta</taxon>
        <taxon>Spermatophyta</taxon>
        <taxon>Magnoliopsida</taxon>
        <taxon>eudicotyledons</taxon>
        <taxon>Gunneridae</taxon>
        <taxon>Pentapetalae</taxon>
        <taxon>asterids</taxon>
        <taxon>lamiids</taxon>
        <taxon>Solanales</taxon>
        <taxon>Solanaceae</taxon>
        <taxon>Solanoideae</taxon>
        <taxon>Solaneae</taxon>
        <taxon>Solanum</taxon>
    </lineage>
</organism>
<sequence>MVKQMDDLAEVNPELNVPGSSSNDVYPQVMGSDTYGIVRTLGKEASPSLAEKRDFDTRVEMKVQKATSAMKIEMEAMDKKLLEVNEEAKENNEVMERKLSEAKMDMEEIIAEKVKEGIQAYVRSLGINIDPNLKSEQANMIKKTGTTTVGTNKKKWNF</sequence>
<dbReference type="Proteomes" id="UP001371456">
    <property type="component" value="Unassembled WGS sequence"/>
</dbReference>
<protein>
    <submittedName>
        <fullName evidence="3">Uncharacterized protein</fullName>
    </submittedName>
</protein>
<keyword evidence="1" id="KW-0175">Coiled coil</keyword>
<reference evidence="3 4" key="1">
    <citation type="submission" date="2024-02" db="EMBL/GenBank/DDBJ databases">
        <title>de novo genome assembly of Solanum bulbocastanum strain 11H21.</title>
        <authorList>
            <person name="Hosaka A.J."/>
        </authorList>
    </citation>
    <scope>NUCLEOTIDE SEQUENCE [LARGE SCALE GENOMIC DNA]</scope>
    <source>
        <tissue evidence="3">Young leaves</tissue>
    </source>
</reference>
<keyword evidence="4" id="KW-1185">Reference proteome</keyword>
<accession>A0AAN8SXE9</accession>
<evidence type="ECO:0000256" key="2">
    <source>
        <dbReference type="SAM" id="MobiDB-lite"/>
    </source>
</evidence>
<dbReference type="AlphaFoldDB" id="A0AAN8SXE9"/>
<evidence type="ECO:0000313" key="4">
    <source>
        <dbReference type="Proteomes" id="UP001371456"/>
    </source>
</evidence>
<evidence type="ECO:0000313" key="3">
    <source>
        <dbReference type="EMBL" id="KAK6777590.1"/>
    </source>
</evidence>
<comment type="caution">
    <text evidence="3">The sequence shown here is derived from an EMBL/GenBank/DDBJ whole genome shotgun (WGS) entry which is preliminary data.</text>
</comment>
<dbReference type="EMBL" id="JBANQN010000010">
    <property type="protein sequence ID" value="KAK6777590.1"/>
    <property type="molecule type" value="Genomic_DNA"/>
</dbReference>
<proteinExistence type="predicted"/>